<dbReference type="Gene3D" id="1.10.287.130">
    <property type="match status" value="1"/>
</dbReference>
<evidence type="ECO:0000313" key="9">
    <source>
        <dbReference type="EMBL" id="SDJ89649.1"/>
    </source>
</evidence>
<organism evidence="9 10">
    <name type="scientific">Catalinimonas alkaloidigena</name>
    <dbReference type="NCBI Taxonomy" id="1075417"/>
    <lineage>
        <taxon>Bacteria</taxon>
        <taxon>Pseudomonadati</taxon>
        <taxon>Bacteroidota</taxon>
        <taxon>Cytophagia</taxon>
        <taxon>Cytophagales</taxon>
        <taxon>Catalimonadaceae</taxon>
        <taxon>Catalinimonas</taxon>
    </lineage>
</organism>
<dbReference type="GO" id="GO:0007234">
    <property type="term" value="P:osmosensory signaling via phosphorelay pathway"/>
    <property type="evidence" value="ECO:0007669"/>
    <property type="project" value="TreeGrafter"/>
</dbReference>
<dbReference type="AlphaFoldDB" id="A0A1G8XG80"/>
<dbReference type="PRINTS" id="PR00344">
    <property type="entry name" value="BCTRLSENSOR"/>
</dbReference>
<keyword evidence="6" id="KW-0067">ATP-binding</keyword>
<gene>
    <name evidence="9" type="ORF">SAMN05421823_101360</name>
</gene>
<dbReference type="InterPro" id="IPR004358">
    <property type="entry name" value="Sig_transdc_His_kin-like_C"/>
</dbReference>
<dbReference type="GO" id="GO:0000155">
    <property type="term" value="F:phosphorelay sensor kinase activity"/>
    <property type="evidence" value="ECO:0007669"/>
    <property type="project" value="InterPro"/>
</dbReference>
<dbReference type="OrthoDB" id="9803982at2"/>
<dbReference type="RefSeq" id="WP_089678313.1">
    <property type="nucleotide sequence ID" value="NZ_FNFO01000001.1"/>
</dbReference>
<dbReference type="InterPro" id="IPR050351">
    <property type="entry name" value="BphY/WalK/GraS-like"/>
</dbReference>
<dbReference type="SMART" id="SM00387">
    <property type="entry name" value="HATPase_c"/>
    <property type="match status" value="1"/>
</dbReference>
<dbReference type="GO" id="GO:0005524">
    <property type="term" value="F:ATP binding"/>
    <property type="evidence" value="ECO:0007669"/>
    <property type="project" value="UniProtKB-KW"/>
</dbReference>
<dbReference type="PANTHER" id="PTHR42878">
    <property type="entry name" value="TWO-COMPONENT HISTIDINE KINASE"/>
    <property type="match status" value="1"/>
</dbReference>
<proteinExistence type="predicted"/>
<keyword evidence="7" id="KW-0902">Two-component regulatory system</keyword>
<dbReference type="STRING" id="1075417.SAMN05421823_101360"/>
<keyword evidence="4" id="KW-0547">Nucleotide-binding</keyword>
<accession>A0A1G8XG80</accession>
<evidence type="ECO:0000256" key="1">
    <source>
        <dbReference type="ARBA" id="ARBA00000085"/>
    </source>
</evidence>
<evidence type="ECO:0000256" key="6">
    <source>
        <dbReference type="ARBA" id="ARBA00022840"/>
    </source>
</evidence>
<dbReference type="GO" id="GO:0000156">
    <property type="term" value="F:phosphorelay response regulator activity"/>
    <property type="evidence" value="ECO:0007669"/>
    <property type="project" value="TreeGrafter"/>
</dbReference>
<evidence type="ECO:0000313" key="10">
    <source>
        <dbReference type="Proteomes" id="UP000198510"/>
    </source>
</evidence>
<protein>
    <recommendedName>
        <fullName evidence="2">histidine kinase</fullName>
        <ecNumber evidence="2">2.7.13.3</ecNumber>
    </recommendedName>
</protein>
<dbReference type="InterPro" id="IPR003594">
    <property type="entry name" value="HATPase_dom"/>
</dbReference>
<dbReference type="Pfam" id="PF02518">
    <property type="entry name" value="HATPase_c"/>
    <property type="match status" value="1"/>
</dbReference>
<evidence type="ECO:0000259" key="8">
    <source>
        <dbReference type="PROSITE" id="PS50109"/>
    </source>
</evidence>
<dbReference type="PANTHER" id="PTHR42878:SF7">
    <property type="entry name" value="SENSOR HISTIDINE KINASE GLRK"/>
    <property type="match status" value="1"/>
</dbReference>
<evidence type="ECO:0000256" key="4">
    <source>
        <dbReference type="ARBA" id="ARBA00022741"/>
    </source>
</evidence>
<reference evidence="9 10" key="1">
    <citation type="submission" date="2016-10" db="EMBL/GenBank/DDBJ databases">
        <authorList>
            <person name="de Groot N.N."/>
        </authorList>
    </citation>
    <scope>NUCLEOTIDE SEQUENCE [LARGE SCALE GENOMIC DNA]</scope>
    <source>
        <strain evidence="9 10">DSM 25186</strain>
    </source>
</reference>
<dbReference type="SUPFAM" id="SSF47384">
    <property type="entry name" value="Homodimeric domain of signal transducing histidine kinase"/>
    <property type="match status" value="1"/>
</dbReference>
<dbReference type="Proteomes" id="UP000198510">
    <property type="component" value="Unassembled WGS sequence"/>
</dbReference>
<dbReference type="EC" id="2.7.13.3" evidence="2"/>
<dbReference type="EMBL" id="FNFO01000001">
    <property type="protein sequence ID" value="SDJ89649.1"/>
    <property type="molecule type" value="Genomic_DNA"/>
</dbReference>
<dbReference type="PROSITE" id="PS50109">
    <property type="entry name" value="HIS_KIN"/>
    <property type="match status" value="1"/>
</dbReference>
<dbReference type="GO" id="GO:0030295">
    <property type="term" value="F:protein kinase activator activity"/>
    <property type="evidence" value="ECO:0007669"/>
    <property type="project" value="TreeGrafter"/>
</dbReference>
<evidence type="ECO:0000256" key="7">
    <source>
        <dbReference type="ARBA" id="ARBA00023012"/>
    </source>
</evidence>
<evidence type="ECO:0000256" key="3">
    <source>
        <dbReference type="ARBA" id="ARBA00022679"/>
    </source>
</evidence>
<keyword evidence="3" id="KW-0808">Transferase</keyword>
<sequence>MVNNQLLYEATQRLRYETFAKMSAEVNAAADLTRVAQSLASNLKYIVDASACRLLVAYENQVVSIETARAQWQVRAEGVAFTPFEQRVLATGVPIVQTDDQGGVLPLYGKPLAHLCFFPVVMQPGQQLLLIVGCKVPEAYNETDFRFFRLIGQLMLNRITSLLVLQHLEQIVSVRTQELRQANQELNTLFYRLSHNFRRPLTSLMGLFGLIRTITPEPQVHDMLGKCNEVLSGMDAMLRKLSTLSEVEAVEQLRMPLNFYSIVEMLRLHYQPALQDKQIALDVVIEVTQEVHFYAFVVHALLQNLLENAIFFLGQHPSPVRRIGVQIRAHQGELELSVHDNGPGISPAIQEKVFELYYKGDVTSKGEGLGLYVVKKIAERYAGTVALHSPATGGTQVVIRFALPEA</sequence>
<keyword evidence="10" id="KW-1185">Reference proteome</keyword>
<comment type="catalytic activity">
    <reaction evidence="1">
        <text>ATP + protein L-histidine = ADP + protein N-phospho-L-histidine.</text>
        <dbReference type="EC" id="2.7.13.3"/>
    </reaction>
</comment>
<dbReference type="InterPro" id="IPR005467">
    <property type="entry name" value="His_kinase_dom"/>
</dbReference>
<name>A0A1G8XG80_9BACT</name>
<evidence type="ECO:0000256" key="5">
    <source>
        <dbReference type="ARBA" id="ARBA00022777"/>
    </source>
</evidence>
<dbReference type="Gene3D" id="3.30.565.10">
    <property type="entry name" value="Histidine kinase-like ATPase, C-terminal domain"/>
    <property type="match status" value="1"/>
</dbReference>
<dbReference type="InterPro" id="IPR036890">
    <property type="entry name" value="HATPase_C_sf"/>
</dbReference>
<feature type="domain" description="Histidine kinase" evidence="8">
    <location>
        <begin position="192"/>
        <end position="405"/>
    </location>
</feature>
<evidence type="ECO:0000256" key="2">
    <source>
        <dbReference type="ARBA" id="ARBA00012438"/>
    </source>
</evidence>
<dbReference type="SUPFAM" id="SSF55874">
    <property type="entry name" value="ATPase domain of HSP90 chaperone/DNA topoisomerase II/histidine kinase"/>
    <property type="match status" value="1"/>
</dbReference>
<keyword evidence="5 9" id="KW-0418">Kinase</keyword>
<dbReference type="InterPro" id="IPR036097">
    <property type="entry name" value="HisK_dim/P_sf"/>
</dbReference>